<keyword evidence="3" id="KW-0813">Transport</keyword>
<dbReference type="FunFam" id="1.10.3470.10:FF:000001">
    <property type="entry name" value="Vitamin B12 ABC transporter permease BtuC"/>
    <property type="match status" value="1"/>
</dbReference>
<dbReference type="Proteomes" id="UP000198956">
    <property type="component" value="Unassembled WGS sequence"/>
</dbReference>
<dbReference type="GeneID" id="97142962"/>
<feature type="transmembrane region" description="Helical" evidence="8">
    <location>
        <begin position="160"/>
        <end position="180"/>
    </location>
</feature>
<dbReference type="InterPro" id="IPR000522">
    <property type="entry name" value="ABC_transptr_permease_BtuC"/>
</dbReference>
<sequence length="344" mass="37173">MNRTTNFHFLRTAFFPIISSRYLLVLLVLLLCNLVVAWITIGIGEFRIPFADVIKTLAGYGEKKYEFVIYTLRLPRTLVAFLVGIGLAVSGTILQALTRNPLASPSVIGLNAGAGLGASIMIILFPAVSIFFVPFAAFAGAFIAGALVYLLAWKNGDSPLRLVLIGIGIAAIAQAFILLIQTHGKIQLVTKATIWLVGSVYARGWEHVWSLFPWIFLLFCVTFGLARHLDILQLGDDIARGVGSRVEWQRGWLLLISIALAGASVAAAGVISFVGLMAPHISRRLVGSSHRVLLITAALVGGLLVMLSDLIGKTLFAPIEIPCGIVTAIIGVPYLIYLLIREQK</sequence>
<keyword evidence="4" id="KW-1003">Cell membrane</keyword>
<evidence type="ECO:0000256" key="5">
    <source>
        <dbReference type="ARBA" id="ARBA00022692"/>
    </source>
</evidence>
<dbReference type="AlphaFoldDB" id="A0A1G8CS50"/>
<accession>A0A1G8CS50</accession>
<dbReference type="PANTHER" id="PTHR30472:SF24">
    <property type="entry name" value="FERRIC ENTEROBACTIN TRANSPORT SYSTEM PERMEASE PROTEIN FEPG"/>
    <property type="match status" value="1"/>
</dbReference>
<evidence type="ECO:0000313" key="10">
    <source>
        <dbReference type="EMBL" id="SDH48103.1"/>
    </source>
</evidence>
<feature type="transmembrane region" description="Helical" evidence="8">
    <location>
        <begin position="21"/>
        <end position="41"/>
    </location>
</feature>
<comment type="subcellular location">
    <subcellularLocation>
        <location evidence="1">Cell membrane</location>
        <topology evidence="1">Multi-pass membrane protein</topology>
    </subcellularLocation>
</comment>
<feature type="transmembrane region" description="Helical" evidence="8">
    <location>
        <begin position="106"/>
        <end position="125"/>
    </location>
</feature>
<feature type="transmembrane region" description="Helical" evidence="8">
    <location>
        <begin position="186"/>
        <end position="204"/>
    </location>
</feature>
<evidence type="ECO:0000313" key="9">
    <source>
        <dbReference type="EMBL" id="QYY42407.1"/>
    </source>
</evidence>
<dbReference type="Gene3D" id="1.10.3470.10">
    <property type="entry name" value="ABC transporter involved in vitamin B12 uptake, BtuC"/>
    <property type="match status" value="1"/>
</dbReference>
<name>A0A1G8CS50_ANETH</name>
<reference evidence="9 12" key="2">
    <citation type="submission" date="2021-08" db="EMBL/GenBank/DDBJ databases">
        <title>Complete genome sequence of the strain Aneurinibacillus thermoaerophilus CCM 8960.</title>
        <authorList>
            <person name="Musilova J."/>
            <person name="Kourilova X."/>
            <person name="Pernicova I."/>
            <person name="Bezdicek M."/>
            <person name="Lengerova M."/>
            <person name="Obruca S."/>
            <person name="Sedlar K."/>
        </authorList>
    </citation>
    <scope>NUCLEOTIDE SEQUENCE [LARGE SCALE GENOMIC DNA]</scope>
    <source>
        <strain evidence="9 12">CCM 8960</strain>
    </source>
</reference>
<dbReference type="InterPro" id="IPR037294">
    <property type="entry name" value="ABC_BtuC-like"/>
</dbReference>
<comment type="similarity">
    <text evidence="2">Belongs to the binding-protein-dependent transport system permease family. FecCD subfamily.</text>
</comment>
<feature type="transmembrane region" description="Helical" evidence="8">
    <location>
        <begin position="290"/>
        <end position="307"/>
    </location>
</feature>
<dbReference type="EMBL" id="FNDE01000027">
    <property type="protein sequence ID" value="SDH48103.1"/>
    <property type="molecule type" value="Genomic_DNA"/>
</dbReference>
<dbReference type="EMBL" id="CP080764">
    <property type="protein sequence ID" value="QYY42407.1"/>
    <property type="molecule type" value="Genomic_DNA"/>
</dbReference>
<dbReference type="SUPFAM" id="SSF81345">
    <property type="entry name" value="ABC transporter involved in vitamin B12 uptake, BtuC"/>
    <property type="match status" value="1"/>
</dbReference>
<keyword evidence="12" id="KW-1185">Reference proteome</keyword>
<evidence type="ECO:0000256" key="7">
    <source>
        <dbReference type="ARBA" id="ARBA00023136"/>
    </source>
</evidence>
<feature type="transmembrane region" description="Helical" evidence="8">
    <location>
        <begin position="211"/>
        <end position="232"/>
    </location>
</feature>
<dbReference type="GO" id="GO:0033214">
    <property type="term" value="P:siderophore-iron import into cell"/>
    <property type="evidence" value="ECO:0007669"/>
    <property type="project" value="TreeGrafter"/>
</dbReference>
<evidence type="ECO:0000313" key="11">
    <source>
        <dbReference type="Proteomes" id="UP000198956"/>
    </source>
</evidence>
<feature type="transmembrane region" description="Helical" evidence="8">
    <location>
        <begin position="131"/>
        <end position="153"/>
    </location>
</feature>
<keyword evidence="5 8" id="KW-0812">Transmembrane</keyword>
<feature type="transmembrane region" description="Helical" evidence="8">
    <location>
        <begin position="319"/>
        <end position="340"/>
    </location>
</feature>
<evidence type="ECO:0000313" key="12">
    <source>
        <dbReference type="Proteomes" id="UP000826616"/>
    </source>
</evidence>
<dbReference type="Proteomes" id="UP000826616">
    <property type="component" value="Chromosome"/>
</dbReference>
<evidence type="ECO:0000256" key="6">
    <source>
        <dbReference type="ARBA" id="ARBA00022989"/>
    </source>
</evidence>
<gene>
    <name evidence="9" type="ORF">K3F53_16395</name>
    <name evidence="10" type="ORF">SAMN04489735_102744</name>
</gene>
<keyword evidence="7 8" id="KW-0472">Membrane</keyword>
<dbReference type="CDD" id="cd06550">
    <property type="entry name" value="TM_ABC_iron-siderophores_like"/>
    <property type="match status" value="1"/>
</dbReference>
<organism evidence="10 11">
    <name type="scientific">Aneurinibacillus thermoaerophilus</name>
    <dbReference type="NCBI Taxonomy" id="143495"/>
    <lineage>
        <taxon>Bacteria</taxon>
        <taxon>Bacillati</taxon>
        <taxon>Bacillota</taxon>
        <taxon>Bacilli</taxon>
        <taxon>Bacillales</taxon>
        <taxon>Paenibacillaceae</taxon>
        <taxon>Aneurinibacillus group</taxon>
        <taxon>Aneurinibacillus</taxon>
    </lineage>
</organism>
<feature type="transmembrane region" description="Helical" evidence="8">
    <location>
        <begin position="252"/>
        <end position="278"/>
    </location>
</feature>
<dbReference type="PANTHER" id="PTHR30472">
    <property type="entry name" value="FERRIC ENTEROBACTIN TRANSPORT SYSTEM PERMEASE PROTEIN"/>
    <property type="match status" value="1"/>
</dbReference>
<reference evidence="10 11" key="1">
    <citation type="submission" date="2016-10" db="EMBL/GenBank/DDBJ databases">
        <authorList>
            <person name="de Groot N.N."/>
        </authorList>
    </citation>
    <scope>NUCLEOTIDE SEQUENCE [LARGE SCALE GENOMIC DNA]</scope>
    <source>
        <strain evidence="10 11">L 420-91</strain>
    </source>
</reference>
<evidence type="ECO:0000256" key="2">
    <source>
        <dbReference type="ARBA" id="ARBA00007935"/>
    </source>
</evidence>
<dbReference type="Pfam" id="PF01032">
    <property type="entry name" value="FecCD"/>
    <property type="match status" value="1"/>
</dbReference>
<dbReference type="OrthoDB" id="9811721at2"/>
<protein>
    <submittedName>
        <fullName evidence="9">Iron ABC transporter permease</fullName>
    </submittedName>
    <submittedName>
        <fullName evidence="10">Iron complex transport system permease protein</fullName>
    </submittedName>
</protein>
<evidence type="ECO:0000256" key="1">
    <source>
        <dbReference type="ARBA" id="ARBA00004651"/>
    </source>
</evidence>
<keyword evidence="6 8" id="KW-1133">Transmembrane helix</keyword>
<evidence type="ECO:0000256" key="4">
    <source>
        <dbReference type="ARBA" id="ARBA00022475"/>
    </source>
</evidence>
<feature type="transmembrane region" description="Helical" evidence="8">
    <location>
        <begin position="74"/>
        <end position="94"/>
    </location>
</feature>
<dbReference type="GO" id="GO:0005886">
    <property type="term" value="C:plasma membrane"/>
    <property type="evidence" value="ECO:0007669"/>
    <property type="project" value="UniProtKB-SubCell"/>
</dbReference>
<evidence type="ECO:0000256" key="3">
    <source>
        <dbReference type="ARBA" id="ARBA00022448"/>
    </source>
</evidence>
<dbReference type="GO" id="GO:0022857">
    <property type="term" value="F:transmembrane transporter activity"/>
    <property type="evidence" value="ECO:0007669"/>
    <property type="project" value="InterPro"/>
</dbReference>
<evidence type="ECO:0000256" key="8">
    <source>
        <dbReference type="SAM" id="Phobius"/>
    </source>
</evidence>
<dbReference type="RefSeq" id="WP_057897595.1">
    <property type="nucleotide sequence ID" value="NZ_CP080764.1"/>
</dbReference>
<proteinExistence type="inferred from homology"/>